<sequence length="242" mass="27430">MENLFVIISSIAAIAFWIGLLKPTWVGMPNRKKSSLFFILVLMLTGGVKAYLYPAQPFAEELGTHNVDNDKKPVLSSNNETKNIKRFSDITTMMADFNDYPPENGAFKILSTAPLTIQLSPRITVEDLQQPEYMIEGLQRAAVYGVYRTFIHTSNDSISVVVMPLLIDAKNKKQRFMNEYTLKVTSTRAKALTLAKKYSGVSTFDNLVKTDGYQWVDSFASCCYWNMKTSSHDEFFSELIKK</sequence>
<evidence type="ECO:0000313" key="2">
    <source>
        <dbReference type="EMBL" id="GGA42115.1"/>
    </source>
</evidence>
<name>A0ABQ1GEC6_9GAMM</name>
<keyword evidence="1" id="KW-1133">Transmembrane helix</keyword>
<proteinExistence type="predicted"/>
<evidence type="ECO:0000256" key="1">
    <source>
        <dbReference type="SAM" id="Phobius"/>
    </source>
</evidence>
<dbReference type="RefSeq" id="WP_188472352.1">
    <property type="nucleotide sequence ID" value="NZ_BMFZ01000003.1"/>
</dbReference>
<feature type="transmembrane region" description="Helical" evidence="1">
    <location>
        <begin position="6"/>
        <end position="23"/>
    </location>
</feature>
<accession>A0ABQ1GEC6</accession>
<keyword evidence="1" id="KW-0472">Membrane</keyword>
<dbReference type="EMBL" id="BMFZ01000003">
    <property type="protein sequence ID" value="GGA42115.1"/>
    <property type="molecule type" value="Genomic_DNA"/>
</dbReference>
<gene>
    <name evidence="2" type="ORF">GCM10011328_16440</name>
</gene>
<feature type="transmembrane region" description="Helical" evidence="1">
    <location>
        <begin position="35"/>
        <end position="53"/>
    </location>
</feature>
<keyword evidence="3" id="KW-1185">Reference proteome</keyword>
<evidence type="ECO:0000313" key="3">
    <source>
        <dbReference type="Proteomes" id="UP000627464"/>
    </source>
</evidence>
<protein>
    <submittedName>
        <fullName evidence="2">Uncharacterized protein</fullName>
    </submittedName>
</protein>
<organism evidence="2 3">
    <name type="scientific">Hafnia psychrotolerans</name>
    <dbReference type="NCBI Taxonomy" id="1477018"/>
    <lineage>
        <taxon>Bacteria</taxon>
        <taxon>Pseudomonadati</taxon>
        <taxon>Pseudomonadota</taxon>
        <taxon>Gammaproteobacteria</taxon>
        <taxon>Enterobacterales</taxon>
        <taxon>Hafniaceae</taxon>
        <taxon>Hafnia</taxon>
    </lineage>
</organism>
<dbReference type="Proteomes" id="UP000627464">
    <property type="component" value="Unassembled WGS sequence"/>
</dbReference>
<reference evidence="3" key="1">
    <citation type="journal article" date="2019" name="Int. J. Syst. Evol. Microbiol.">
        <title>The Global Catalogue of Microorganisms (GCM) 10K type strain sequencing project: providing services to taxonomists for standard genome sequencing and annotation.</title>
        <authorList>
            <consortium name="The Broad Institute Genomics Platform"/>
            <consortium name="The Broad Institute Genome Sequencing Center for Infectious Disease"/>
            <person name="Wu L."/>
            <person name="Ma J."/>
        </authorList>
    </citation>
    <scope>NUCLEOTIDE SEQUENCE [LARGE SCALE GENOMIC DNA]</scope>
    <source>
        <strain evidence="3">CGMCC 1.12806</strain>
    </source>
</reference>
<comment type="caution">
    <text evidence="2">The sequence shown here is derived from an EMBL/GenBank/DDBJ whole genome shotgun (WGS) entry which is preliminary data.</text>
</comment>
<keyword evidence="1" id="KW-0812">Transmembrane</keyword>